<feature type="transmembrane region" description="Helical" evidence="2">
    <location>
        <begin position="6"/>
        <end position="26"/>
    </location>
</feature>
<dbReference type="PANTHER" id="PTHR42886">
    <property type="entry name" value="RE40534P-RELATED"/>
    <property type="match status" value="1"/>
</dbReference>
<reference evidence="4 5" key="1">
    <citation type="journal article" date="2015" name="Genome Biol. Evol.">
        <title>Comparative Genomics of a Bacterivorous Green Alga Reveals Evolutionary Causalities and Consequences of Phago-Mixotrophic Mode of Nutrition.</title>
        <authorList>
            <person name="Burns J.A."/>
            <person name="Paasch A."/>
            <person name="Narechania A."/>
            <person name="Kim E."/>
        </authorList>
    </citation>
    <scope>NUCLEOTIDE SEQUENCE [LARGE SCALE GENOMIC DNA]</scope>
    <source>
        <strain evidence="4 5">PLY_AMNH</strain>
    </source>
</reference>
<protein>
    <recommendedName>
        <fullName evidence="3">AB hydrolase-1 domain-containing protein</fullName>
    </recommendedName>
</protein>
<keyword evidence="2" id="KW-1133">Transmembrane helix</keyword>
<evidence type="ECO:0000256" key="1">
    <source>
        <dbReference type="ARBA" id="ARBA00038097"/>
    </source>
</evidence>
<accession>A0AAE0F2A3</accession>
<dbReference type="EMBL" id="LGRX02027573">
    <property type="protein sequence ID" value="KAK3249158.1"/>
    <property type="molecule type" value="Genomic_DNA"/>
</dbReference>
<comment type="similarity">
    <text evidence="1">Belongs to the peptidase S33 family. ABHD4/ABHD5 subfamily.</text>
</comment>
<keyword evidence="5" id="KW-1185">Reference proteome</keyword>
<comment type="caution">
    <text evidence="4">The sequence shown here is derived from an EMBL/GenBank/DDBJ whole genome shotgun (WGS) entry which is preliminary data.</text>
</comment>
<name>A0AAE0F2A3_9CHLO</name>
<gene>
    <name evidence="4" type="ORF">CYMTET_41421</name>
</gene>
<dbReference type="PANTHER" id="PTHR42886:SF29">
    <property type="entry name" value="PUMMELIG, ISOFORM A"/>
    <property type="match status" value="1"/>
</dbReference>
<dbReference type="Pfam" id="PF12697">
    <property type="entry name" value="Abhydrolase_6"/>
    <property type="match status" value="1"/>
</dbReference>
<evidence type="ECO:0000259" key="3">
    <source>
        <dbReference type="Pfam" id="PF12697"/>
    </source>
</evidence>
<evidence type="ECO:0000256" key="2">
    <source>
        <dbReference type="SAM" id="Phobius"/>
    </source>
</evidence>
<dbReference type="InterPro" id="IPR000073">
    <property type="entry name" value="AB_hydrolase_1"/>
</dbReference>
<evidence type="ECO:0000313" key="5">
    <source>
        <dbReference type="Proteomes" id="UP001190700"/>
    </source>
</evidence>
<sequence>MRVYFVASVVAVLGGAIVIWRPILLFPQKITRATRAKRRLLRLRDRCLTAYPGLSSGKAWYQTNSGRSVCLRYLRNERSADDGEATLLILHGAYASTVALLPLVDVVRNTHRVFALDLPGWGVSDDLGLRDADAEGCTDAVIDAVRWFVDAVIRHDGRTKAKPIAVYAHSLGAYYAVGLARRHPELVSDLVLACPVGLFPTLGDCGAYWAFLFVTFAHHRLLRVLRWILFPFLDACKTGVETRFRVRLACSAFEGAHVLAKQIRFDPCNSLWKRPNLEAFSAVETRVSLIFGERDSLVPEHQAECLLRLTEGRLDCRSLREAPHCLHTKRFAPQIAQIIHDVTGRSAPSKIGMLAEGARRLKEIEAHAVGASLSKRVSSIRIVRVYETVLDAQLEFSVTGA</sequence>
<dbReference type="SUPFAM" id="SSF53474">
    <property type="entry name" value="alpha/beta-Hydrolases"/>
    <property type="match status" value="1"/>
</dbReference>
<evidence type="ECO:0000313" key="4">
    <source>
        <dbReference type="EMBL" id="KAK3249158.1"/>
    </source>
</evidence>
<keyword evidence="2" id="KW-0472">Membrane</keyword>
<proteinExistence type="inferred from homology"/>
<dbReference type="Gene3D" id="3.40.50.1820">
    <property type="entry name" value="alpha/beta hydrolase"/>
    <property type="match status" value="1"/>
</dbReference>
<dbReference type="AlphaFoldDB" id="A0AAE0F2A3"/>
<dbReference type="Proteomes" id="UP001190700">
    <property type="component" value="Unassembled WGS sequence"/>
</dbReference>
<dbReference type="InterPro" id="IPR029058">
    <property type="entry name" value="AB_hydrolase_fold"/>
</dbReference>
<keyword evidence="2" id="KW-0812">Transmembrane</keyword>
<feature type="domain" description="AB hydrolase-1" evidence="3">
    <location>
        <begin position="87"/>
        <end position="327"/>
    </location>
</feature>
<organism evidence="4 5">
    <name type="scientific">Cymbomonas tetramitiformis</name>
    <dbReference type="NCBI Taxonomy" id="36881"/>
    <lineage>
        <taxon>Eukaryota</taxon>
        <taxon>Viridiplantae</taxon>
        <taxon>Chlorophyta</taxon>
        <taxon>Pyramimonadophyceae</taxon>
        <taxon>Pyramimonadales</taxon>
        <taxon>Pyramimonadaceae</taxon>
        <taxon>Cymbomonas</taxon>
    </lineage>
</organism>